<dbReference type="AlphaFoldDB" id="A0A840KBG0"/>
<gene>
    <name evidence="2" type="ORF">HNP38_000416</name>
</gene>
<feature type="signal peptide" evidence="1">
    <location>
        <begin position="1"/>
        <end position="23"/>
    </location>
</feature>
<proteinExistence type="predicted"/>
<dbReference type="EMBL" id="JACHLE010000001">
    <property type="protein sequence ID" value="MBB4805144.1"/>
    <property type="molecule type" value="Genomic_DNA"/>
</dbReference>
<evidence type="ECO:0000313" key="3">
    <source>
        <dbReference type="Proteomes" id="UP000592180"/>
    </source>
</evidence>
<keyword evidence="1" id="KW-0732">Signal</keyword>
<keyword evidence="3" id="KW-1185">Reference proteome</keyword>
<organism evidence="2 3">
    <name type="scientific">Chryseobacterium defluvii</name>
    <dbReference type="NCBI Taxonomy" id="160396"/>
    <lineage>
        <taxon>Bacteria</taxon>
        <taxon>Pseudomonadati</taxon>
        <taxon>Bacteroidota</taxon>
        <taxon>Flavobacteriia</taxon>
        <taxon>Flavobacteriales</taxon>
        <taxon>Weeksellaceae</taxon>
        <taxon>Chryseobacterium group</taxon>
        <taxon>Chryseobacterium</taxon>
    </lineage>
</organism>
<sequence length="238" mass="25201">MKTKIYNLILVLFSAFIFSQVGINTPTPTATLDINGTLKVRETPIVTALPGYQIMAVNLGSFQVAKVDPQIIIDAAANAANTNTTVYSAQKTGGISLLSVTLFSTWKQINFLTTDRTTGSASLFSNTDYSYTVPSTGVYAIGFYFRYGSGLQASLLTGGPGIGIIKNTSGTFTPLDIREFSGLNLGLGALTISEASINSLYNLQAGDKLYFGLTNTGVLGGTVLSSSNASFYIYKVSN</sequence>
<dbReference type="RefSeq" id="WP_184183687.1">
    <property type="nucleotide sequence ID" value="NZ_JACHLE010000001.1"/>
</dbReference>
<protein>
    <recommendedName>
        <fullName evidence="4">C1q domain-containing protein</fullName>
    </recommendedName>
</protein>
<feature type="chain" id="PRO_5032620249" description="C1q domain-containing protein" evidence="1">
    <location>
        <begin position="24"/>
        <end position="238"/>
    </location>
</feature>
<evidence type="ECO:0000313" key="2">
    <source>
        <dbReference type="EMBL" id="MBB4805144.1"/>
    </source>
</evidence>
<name>A0A840KBG0_9FLAO</name>
<dbReference type="Proteomes" id="UP000592180">
    <property type="component" value="Unassembled WGS sequence"/>
</dbReference>
<accession>A0A840KBG0</accession>
<reference evidence="2 3" key="1">
    <citation type="submission" date="2020-08" db="EMBL/GenBank/DDBJ databases">
        <title>Functional genomics of gut bacteria from endangered species of beetles.</title>
        <authorList>
            <person name="Carlos-Shanley C."/>
        </authorList>
    </citation>
    <scope>NUCLEOTIDE SEQUENCE [LARGE SCALE GENOMIC DNA]</scope>
    <source>
        <strain evidence="2 3">S00151</strain>
    </source>
</reference>
<evidence type="ECO:0008006" key="4">
    <source>
        <dbReference type="Google" id="ProtNLM"/>
    </source>
</evidence>
<comment type="caution">
    <text evidence="2">The sequence shown here is derived from an EMBL/GenBank/DDBJ whole genome shotgun (WGS) entry which is preliminary data.</text>
</comment>
<evidence type="ECO:0000256" key="1">
    <source>
        <dbReference type="SAM" id="SignalP"/>
    </source>
</evidence>